<protein>
    <recommendedName>
        <fullName evidence="3">DUF2169 domain-containing protein</fullName>
    </recommendedName>
</protein>
<dbReference type="Proteomes" id="UP001500751">
    <property type="component" value="Unassembled WGS sequence"/>
</dbReference>
<organism evidence="1 2">
    <name type="scientific">Catenulispora yoronensis</name>
    <dbReference type="NCBI Taxonomy" id="450799"/>
    <lineage>
        <taxon>Bacteria</taxon>
        <taxon>Bacillati</taxon>
        <taxon>Actinomycetota</taxon>
        <taxon>Actinomycetes</taxon>
        <taxon>Catenulisporales</taxon>
        <taxon>Catenulisporaceae</taxon>
        <taxon>Catenulispora</taxon>
    </lineage>
</organism>
<reference evidence="1 2" key="1">
    <citation type="journal article" date="2019" name="Int. J. Syst. Evol. Microbiol.">
        <title>The Global Catalogue of Microorganisms (GCM) 10K type strain sequencing project: providing services to taxonomists for standard genome sequencing and annotation.</title>
        <authorList>
            <consortium name="The Broad Institute Genomics Platform"/>
            <consortium name="The Broad Institute Genome Sequencing Center for Infectious Disease"/>
            <person name="Wu L."/>
            <person name="Ma J."/>
        </authorList>
    </citation>
    <scope>NUCLEOTIDE SEQUENCE [LARGE SCALE GENOMIC DNA]</scope>
    <source>
        <strain evidence="1 2">JCM 16014</strain>
    </source>
</reference>
<comment type="caution">
    <text evidence="1">The sequence shown here is derived from an EMBL/GenBank/DDBJ whole genome shotgun (WGS) entry which is preliminary data.</text>
</comment>
<evidence type="ECO:0008006" key="3">
    <source>
        <dbReference type="Google" id="ProtNLM"/>
    </source>
</evidence>
<dbReference type="EMBL" id="BAAAQN010000005">
    <property type="protein sequence ID" value="GAA2018111.1"/>
    <property type="molecule type" value="Genomic_DNA"/>
</dbReference>
<proteinExistence type="predicted"/>
<keyword evidence="2" id="KW-1185">Reference proteome</keyword>
<sequence>MFPSARPLTVPMKADSVLSPRLAFGHLPLFPDDEDYPPNAIYFSLLPDEGGLGRVTFEDLDAVRGSRGEHLPYPRNVPLTAPVATREWVFEVTDSPWLAERDAYENHHYRTPLLDTHQHYLFSFHDQFVEAIARGIWFDKPDPDKPLVPSPAHPLAPFSQADPAETYRSPSGVPWELRRSSKDEATLIRDSRLCSQRLYQFNLVLDGESREAASVWLRTSRGRTYSRMTRNWVGELTRRDGLAEYDDFLDEWERYTAEVADRRRSIGKPLE</sequence>
<accession>A0ABN2TRQ2</accession>
<name>A0ABN2TRQ2_9ACTN</name>
<evidence type="ECO:0000313" key="1">
    <source>
        <dbReference type="EMBL" id="GAA2018111.1"/>
    </source>
</evidence>
<gene>
    <name evidence="1" type="ORF">GCM10009839_12750</name>
</gene>
<evidence type="ECO:0000313" key="2">
    <source>
        <dbReference type="Proteomes" id="UP001500751"/>
    </source>
</evidence>